<dbReference type="PANTHER" id="PTHR10048:SF7">
    <property type="entry name" value="PHOSPHATIDYLINOSITOL 3-KINASE CATALYTIC SUBUNIT TYPE 3"/>
    <property type="match status" value="1"/>
</dbReference>
<dbReference type="Pfam" id="PF00613">
    <property type="entry name" value="PI3Ka"/>
    <property type="match status" value="1"/>
</dbReference>
<proteinExistence type="predicted"/>
<protein>
    <recommendedName>
        <fullName evidence="1">phosphatidylinositol 3-kinase</fullName>
        <ecNumber evidence="1">2.7.1.137</ecNumber>
    </recommendedName>
</protein>
<dbReference type="OrthoDB" id="67688at2759"/>
<keyword evidence="3" id="KW-0547">Nucleotide-binding</keyword>
<dbReference type="PROSITE" id="PS50290">
    <property type="entry name" value="PI3_4_KINASE_3"/>
    <property type="match status" value="1"/>
</dbReference>
<comment type="caution">
    <text evidence="9">The sequence shown here is derived from an EMBL/GenBank/DDBJ whole genome shotgun (WGS) entry which is preliminary data.</text>
</comment>
<name>A0A1J1H0F7_PLAGA</name>
<reference evidence="9" key="1">
    <citation type="submission" date="2015-04" db="EMBL/GenBank/DDBJ databases">
        <authorList>
            <consortium name="Pathogen Informatics"/>
        </authorList>
    </citation>
    <scope>NUCLEOTIDE SEQUENCE [LARGE SCALE GENOMIC DNA]</scope>
    <source>
        <strain evidence="9">8A</strain>
    </source>
</reference>
<dbReference type="CDD" id="cd00896">
    <property type="entry name" value="PI3Kc_III"/>
    <property type="match status" value="1"/>
</dbReference>
<keyword evidence="2 9" id="KW-0808">Transferase</keyword>
<evidence type="ECO:0000256" key="6">
    <source>
        <dbReference type="SAM" id="MobiDB-lite"/>
    </source>
</evidence>
<keyword evidence="4" id="KW-0418">Kinase</keyword>
<dbReference type="InterPro" id="IPR036940">
    <property type="entry name" value="PI3/4_kinase_cat_sf"/>
</dbReference>
<dbReference type="EC" id="2.7.1.137" evidence="1"/>
<dbReference type="GO" id="GO:0034272">
    <property type="term" value="C:phosphatidylinositol 3-kinase complex, class III, type II"/>
    <property type="evidence" value="ECO:0007669"/>
    <property type="project" value="TreeGrafter"/>
</dbReference>
<dbReference type="Gene3D" id="3.30.1010.10">
    <property type="entry name" value="Phosphatidylinositol 3-kinase Catalytic Subunit, Chain A, domain 4"/>
    <property type="match status" value="1"/>
</dbReference>
<dbReference type="GO" id="GO:0016303">
    <property type="term" value="F:1-phosphatidylinositol-3-kinase activity"/>
    <property type="evidence" value="ECO:0007669"/>
    <property type="project" value="UniProtKB-EC"/>
</dbReference>
<dbReference type="GeneID" id="39728892"/>
<evidence type="ECO:0000256" key="2">
    <source>
        <dbReference type="ARBA" id="ARBA00022679"/>
    </source>
</evidence>
<dbReference type="EMBL" id="CVMV01000117">
    <property type="protein sequence ID" value="CRG97931.1"/>
    <property type="molecule type" value="Genomic_DNA"/>
</dbReference>
<evidence type="ECO:0000313" key="10">
    <source>
        <dbReference type="Proteomes" id="UP000220797"/>
    </source>
</evidence>
<dbReference type="Gene3D" id="1.25.40.70">
    <property type="entry name" value="Phosphatidylinositol 3-kinase, accessory domain (PIK)"/>
    <property type="match status" value="1"/>
</dbReference>
<dbReference type="VEuPathDB" id="PlasmoDB:PGAL8A_00036800"/>
<dbReference type="FunFam" id="1.10.1070.11:FF:000002">
    <property type="entry name" value="Phosphatidylinositol 3-kinase catalytic subunit type 3"/>
    <property type="match status" value="1"/>
</dbReference>
<dbReference type="GO" id="GO:0034271">
    <property type="term" value="C:phosphatidylinositol 3-kinase complex, class III, type I"/>
    <property type="evidence" value="ECO:0007669"/>
    <property type="project" value="TreeGrafter"/>
</dbReference>
<dbReference type="GO" id="GO:0048015">
    <property type="term" value="P:phosphatidylinositol-mediated signaling"/>
    <property type="evidence" value="ECO:0007669"/>
    <property type="project" value="TreeGrafter"/>
</dbReference>
<dbReference type="PROSITE" id="PS00916">
    <property type="entry name" value="PI3_4_KINASE_2"/>
    <property type="match status" value="1"/>
</dbReference>
<dbReference type="OMA" id="DTCDDNK"/>
<accession>A0A1J1H0F7</accession>
<feature type="domain" description="PI3K/PI4K catalytic" evidence="7">
    <location>
        <begin position="1680"/>
        <end position="1951"/>
    </location>
</feature>
<dbReference type="InterPro" id="IPR000403">
    <property type="entry name" value="PI3/4_kinase_cat_dom"/>
</dbReference>
<evidence type="ECO:0000256" key="4">
    <source>
        <dbReference type="ARBA" id="ARBA00022777"/>
    </source>
</evidence>
<dbReference type="PROSITE" id="PS51545">
    <property type="entry name" value="PIK_HELICAL"/>
    <property type="match status" value="1"/>
</dbReference>
<dbReference type="InterPro" id="IPR015433">
    <property type="entry name" value="PI3/4_kinase"/>
</dbReference>
<dbReference type="InterPro" id="IPR011009">
    <property type="entry name" value="Kinase-like_dom_sf"/>
</dbReference>
<evidence type="ECO:0000313" key="9">
    <source>
        <dbReference type="EMBL" id="CRG97931.1"/>
    </source>
</evidence>
<dbReference type="InterPro" id="IPR016024">
    <property type="entry name" value="ARM-type_fold"/>
</dbReference>
<dbReference type="InterPro" id="IPR018936">
    <property type="entry name" value="PI3/4_kinase_CS"/>
</dbReference>
<organism evidence="9 10">
    <name type="scientific">Plasmodium gallinaceum</name>
    <dbReference type="NCBI Taxonomy" id="5849"/>
    <lineage>
        <taxon>Eukaryota</taxon>
        <taxon>Sar</taxon>
        <taxon>Alveolata</taxon>
        <taxon>Apicomplexa</taxon>
        <taxon>Aconoidasida</taxon>
        <taxon>Haemosporida</taxon>
        <taxon>Plasmodiidae</taxon>
        <taxon>Plasmodium</taxon>
        <taxon>Plasmodium (Haemamoeba)</taxon>
    </lineage>
</organism>
<dbReference type="RefSeq" id="XP_028530730.1">
    <property type="nucleotide sequence ID" value="XM_028674370.1"/>
</dbReference>
<dbReference type="InterPro" id="IPR042236">
    <property type="entry name" value="PI3K_accessory_sf"/>
</dbReference>
<dbReference type="Proteomes" id="UP000220797">
    <property type="component" value="Unassembled WGS sequence"/>
</dbReference>
<feature type="region of interest" description="Disordered" evidence="6">
    <location>
        <begin position="1647"/>
        <end position="1680"/>
    </location>
</feature>
<evidence type="ECO:0000256" key="5">
    <source>
        <dbReference type="ARBA" id="ARBA00022840"/>
    </source>
</evidence>
<evidence type="ECO:0000259" key="7">
    <source>
        <dbReference type="PROSITE" id="PS50290"/>
    </source>
</evidence>
<dbReference type="SUPFAM" id="SSF56112">
    <property type="entry name" value="Protein kinase-like (PK-like)"/>
    <property type="match status" value="1"/>
</dbReference>
<dbReference type="SUPFAM" id="SSF48371">
    <property type="entry name" value="ARM repeat"/>
    <property type="match status" value="1"/>
</dbReference>
<evidence type="ECO:0000259" key="8">
    <source>
        <dbReference type="PROSITE" id="PS51545"/>
    </source>
</evidence>
<evidence type="ECO:0000256" key="3">
    <source>
        <dbReference type="ARBA" id="ARBA00022741"/>
    </source>
</evidence>
<dbReference type="GO" id="GO:0005777">
    <property type="term" value="C:peroxisome"/>
    <property type="evidence" value="ECO:0007669"/>
    <property type="project" value="TreeGrafter"/>
</dbReference>
<dbReference type="InterPro" id="IPR001263">
    <property type="entry name" value="PI3K_accessory_dom"/>
</dbReference>
<dbReference type="GO" id="GO:0006897">
    <property type="term" value="P:endocytosis"/>
    <property type="evidence" value="ECO:0007669"/>
    <property type="project" value="TreeGrafter"/>
</dbReference>
<keyword evidence="10" id="KW-1185">Reference proteome</keyword>
<sequence>MNLTKINDANIIDVDYYFILNLGFFICFENEYNYLLKSENYNNDKTKLLRKIKNLKKFISHEKKKKRKIKISKIEETTIHGKYLKVKKLSKKNDNEKIINIKKKNNNNNIKKRKTNNFQITSYLIINNEFFSYPVRLKCTNNNKKKKSNKIDKKEGSFIFSKSDTTFNNLNCKLNIKNDSVNSFLTNEDSLSETDKSERLSNFKQICNTDKGIISKQTFQNNIEMYEVNKSKTNEIHKQRKEKYDIFKTLLSQKKKKKISNNICLINKSIKFPIKYNQLYDNSYIFFIIQNINNDKITYYSYCSLFTSNGVLKQGIQVKKLYYLKKKKKIKEHILNALKNKLYYSYNDLLKEKKKIYNFLKKNCIYYDLVKLYNFKNKKAKKGKEKEKEKENENEKEKEEEKYICKIKNTDNFKIYKKNKKVRKNINLKYNDQKNLNIKLCSFERFNTTKKIYKDTERNSISKKFKDHNNNDNNEETVVNSISNNVNPFTNKIFNINNYGRKKCYKLNNYSAELCSKNLKYNNFYKVLLKYKYIENLIFSIKKVLLENCKYKKNTYIENYSENKYINNYKDKENDFKNYKKKHSSFSKTNVNDSLNGNSLYYRKIMSLNDKLISRNNFLLNNDVLNPKKENIKYNKVKLKKKISLKCKKELYYLKLCHNLYKFNNNNNNNGLKLCKKIINLYKKWNIIKQKKIAGYIIFNFMNFNKDIIYYNENKNVLSTFHENIFDAIGNNQYEYYNYNSNSMNNYDWFFNSFDYVGKTDNNALLSDNAINKKIKKNILISECSKNYNDKETLTSSIKLLENVENEKKIIQNDNKSVNQMNEKNEENYELKESINIKNDSNHCNKNIDNSNNKNENKTFINYNNDQNKETTNYRNCYGNIYISKEDNTHEIDTMNEIYNKDNNEKKEKTQKSDNLLESNDIFSQNSNDTSYSKMKEKKLNDIFQHISKYINRISKNINITNKNRYDDYPFDFLSKEKFEYISVLTPTINEIKTLSTILNIPLIKMNEYEKDCIWKFRFHLLNRKETLGKFLKCVNWENKDEEEEAIILLNKWPKPCLEDCLELFHSYLHHNVIKKYIIDIIKNTKKDQLKLYLFQLVQCLRISNYENIDNLFINTLIHKCVKSKKLSIYLHWLLLSETKDKLKGNIYLHIHKLFINNLMNSNLKKKKEILEILKNQNRFRNQLLYLTKIAKNKSDRIQNKTRKLRQFIFYYRKNYGYINIKDFIKNNIFVTDNNIYDFSHLSSTDNKILSSNIPYELSLNLEKEIKNEEKNSKENYHRQNYLSKIVKKNIFPEDTNKEDFVNEDKNVYVCRIENSNDNSIKKSLENTNQNNIEDKEYFDCNDRKNNISNSIYYLDNELTINYDINEDIYFFQYKKDLNQRLSSDISNESSSLINYIDDSKNIRIEKSKDNSFFSNFLQFNDNFDFFLSSTYSDEDNNIEILDDSINIVQKQKIKKIKTPLILPVDPNIELLSFLPEQSYVLRSSLYPIVIACLVRKKIKLDHEYSHNLIINRQKYLKKNIKNKKNYSLYNSYNSKFIKALYNSYDNVKDFDYFYQNIKYKNNNIFYKKKKIEKIDIKNYGISSIELNEGKSFSFDKNKKSEYDNSDNVNKNKINIMRKMGDFKEDKFKENEEKYYNEYEHESSEYKENECFENREKQKDGKNEEETNEDNEKEDHMEKNTSVSFIKKGNVKKKKSIKRYNEIYELSIKKYIYKAGDDLRQDHLVIQILYIIDNIWKNYGLNLKLTLYRVLALSTDDGFIEFVDYAESISSIKKNYKGEIRQYFIDNSSDPNPPLGFDAQKLENFISSCAGYSVITYILGIGDRHLDNLMVSKDGCFFHIDFGYIFGEDPKPFSPPMKLCKEMIEAMGGAHSVGYEQFLKKCCLGYKYLRYHSKLIISLLDAMCESGLKDMKTSPELCVLKVQEKFRLDLNDEAAEIYFLSVINASVKTLFPVVVDKLHEWALNWK</sequence>
<gene>
    <name evidence="9" type="primary">PI3K</name>
    <name evidence="9" type="ORF">PGAL8A_00036800</name>
</gene>
<dbReference type="GO" id="GO:0000407">
    <property type="term" value="C:phagophore assembly site"/>
    <property type="evidence" value="ECO:0007669"/>
    <property type="project" value="TreeGrafter"/>
</dbReference>
<feature type="domain" description="PIK helical" evidence="8">
    <location>
        <begin position="980"/>
        <end position="1162"/>
    </location>
</feature>
<dbReference type="GO" id="GO:0005768">
    <property type="term" value="C:endosome"/>
    <property type="evidence" value="ECO:0007669"/>
    <property type="project" value="TreeGrafter"/>
</dbReference>
<dbReference type="GO" id="GO:0005524">
    <property type="term" value="F:ATP binding"/>
    <property type="evidence" value="ECO:0007669"/>
    <property type="project" value="UniProtKB-KW"/>
</dbReference>
<dbReference type="PANTHER" id="PTHR10048">
    <property type="entry name" value="PHOSPHATIDYLINOSITOL KINASE"/>
    <property type="match status" value="1"/>
</dbReference>
<dbReference type="SMART" id="SM00146">
    <property type="entry name" value="PI3Kc"/>
    <property type="match status" value="1"/>
</dbReference>
<evidence type="ECO:0000256" key="1">
    <source>
        <dbReference type="ARBA" id="ARBA00012073"/>
    </source>
</evidence>
<feature type="compositionally biased region" description="Basic and acidic residues" evidence="6">
    <location>
        <begin position="1647"/>
        <end position="1665"/>
    </location>
</feature>
<dbReference type="Gene3D" id="1.10.1070.11">
    <property type="entry name" value="Phosphatidylinositol 3-/4-kinase, catalytic domain"/>
    <property type="match status" value="1"/>
</dbReference>
<dbReference type="SMART" id="SM00145">
    <property type="entry name" value="PI3Ka"/>
    <property type="match status" value="1"/>
</dbReference>
<dbReference type="InterPro" id="IPR057756">
    <property type="entry name" value="PI3-kinase_type3/VPS34_cat"/>
</dbReference>
<dbReference type="Pfam" id="PF00454">
    <property type="entry name" value="PI3_PI4_kinase"/>
    <property type="match status" value="1"/>
</dbReference>
<dbReference type="GO" id="GO:0000045">
    <property type="term" value="P:autophagosome assembly"/>
    <property type="evidence" value="ECO:0007669"/>
    <property type="project" value="TreeGrafter"/>
</dbReference>
<keyword evidence="5" id="KW-0067">ATP-binding</keyword>